<dbReference type="NCBIfam" id="TIGR00344">
    <property type="entry name" value="alaS"/>
    <property type="match status" value="1"/>
</dbReference>
<feature type="binding site" evidence="11">
    <location>
        <position position="674"/>
    </location>
    <ligand>
        <name>Zn(2+)</name>
        <dbReference type="ChEBI" id="CHEBI:29105"/>
    </ligand>
</feature>
<evidence type="ECO:0000256" key="1">
    <source>
        <dbReference type="ARBA" id="ARBA00008226"/>
    </source>
</evidence>
<dbReference type="InterPro" id="IPR018165">
    <property type="entry name" value="Ala-tRNA-synth_IIc_core"/>
</dbReference>
<keyword evidence="7 11" id="KW-0648">Protein biosynthesis</keyword>
<keyword evidence="3 11" id="KW-0436">Ligase</keyword>
<comment type="similarity">
    <text evidence="1 11">Belongs to the class-II aminoacyl-tRNA synthetase family.</text>
</comment>
<dbReference type="Proteomes" id="UP001163387">
    <property type="component" value="Chromosome"/>
</dbReference>
<evidence type="ECO:0000256" key="9">
    <source>
        <dbReference type="ARBA" id="ARBA00024779"/>
    </source>
</evidence>
<evidence type="ECO:0000256" key="6">
    <source>
        <dbReference type="ARBA" id="ARBA00022884"/>
    </source>
</evidence>
<evidence type="ECO:0000256" key="10">
    <source>
        <dbReference type="ARBA" id="ARBA00048300"/>
    </source>
</evidence>
<dbReference type="Gene3D" id="2.40.30.130">
    <property type="match status" value="1"/>
</dbReference>
<dbReference type="CDD" id="cd00673">
    <property type="entry name" value="AlaRS_core"/>
    <property type="match status" value="1"/>
</dbReference>
<dbReference type="InterPro" id="IPR003156">
    <property type="entry name" value="DHHA1_dom"/>
</dbReference>
<dbReference type="InterPro" id="IPR018163">
    <property type="entry name" value="Thr/Ala-tRNA-synth_IIc_edit"/>
</dbReference>
<keyword evidence="11" id="KW-0479">Metal-binding</keyword>
<evidence type="ECO:0000256" key="2">
    <source>
        <dbReference type="ARBA" id="ARBA00022555"/>
    </source>
</evidence>
<dbReference type="GO" id="GO:0016874">
    <property type="term" value="F:ligase activity"/>
    <property type="evidence" value="ECO:0007669"/>
    <property type="project" value="UniProtKB-KW"/>
</dbReference>
<dbReference type="EMBL" id="AP026933">
    <property type="protein sequence ID" value="BDT04450.1"/>
    <property type="molecule type" value="Genomic_DNA"/>
</dbReference>
<dbReference type="SUPFAM" id="SSF55186">
    <property type="entry name" value="ThrRS/AlaRS common domain"/>
    <property type="match status" value="1"/>
</dbReference>
<dbReference type="InterPro" id="IPR012947">
    <property type="entry name" value="tRNA_SAD"/>
</dbReference>
<dbReference type="InterPro" id="IPR018162">
    <property type="entry name" value="Ala-tRNA-ligase_IIc_anticod-bd"/>
</dbReference>
<dbReference type="Gene3D" id="3.30.930.10">
    <property type="entry name" value="Bira Bifunctional Protein, Domain 2"/>
    <property type="match status" value="1"/>
</dbReference>
<dbReference type="PRINTS" id="PR00980">
    <property type="entry name" value="TRNASYNTHALA"/>
</dbReference>
<dbReference type="PANTHER" id="PTHR11777:SF9">
    <property type="entry name" value="ALANINE--TRNA LIGASE, CYTOPLASMIC"/>
    <property type="match status" value="1"/>
</dbReference>
<dbReference type="InterPro" id="IPR023033">
    <property type="entry name" value="Ala_tRNA_ligase_euk/bac"/>
</dbReference>
<keyword evidence="5 11" id="KW-0067">ATP-binding</keyword>
<reference evidence="13 14" key="1">
    <citation type="journal article" date="2022" name="Front. Microbiol.">
        <title>Male-killing mechanisms vary between Spiroplasma species.</title>
        <authorList>
            <person name="Arai H."/>
            <person name="Inoue M."/>
            <person name="Kageyama D."/>
        </authorList>
    </citation>
    <scope>NUCLEOTIDE SEQUENCE [LARGE SCALE GENOMIC DNA]</scope>
    <source>
        <strain evidence="14">sHm</strain>
    </source>
</reference>
<organism evidence="13 14">
    <name type="scientific">Spiroplasma ixodetis</name>
    <dbReference type="NCBI Taxonomy" id="2141"/>
    <lineage>
        <taxon>Bacteria</taxon>
        <taxon>Bacillati</taxon>
        <taxon>Mycoplasmatota</taxon>
        <taxon>Mollicutes</taxon>
        <taxon>Entomoplasmatales</taxon>
        <taxon>Spiroplasmataceae</taxon>
        <taxon>Spiroplasma</taxon>
    </lineage>
</organism>
<comment type="cofactor">
    <cofactor evidence="11">
        <name>Zn(2+)</name>
        <dbReference type="ChEBI" id="CHEBI:29105"/>
    </cofactor>
    <text evidence="11">Binds 1 zinc ion per subunit.</text>
</comment>
<keyword evidence="6 11" id="KW-0694">RNA-binding</keyword>
<dbReference type="SUPFAM" id="SSF50447">
    <property type="entry name" value="Translation proteins"/>
    <property type="match status" value="1"/>
</dbReference>
<comment type="function">
    <text evidence="9 11">Catalyzes the attachment of alanine to tRNA(Ala) in a two-step reaction: alanine is first activated by ATP to form Ala-AMP and then transferred to the acceptor end of tRNA(Ala). Also edits incorrectly charged Ser-tRNA(Ala) and Gly-tRNA(Ala) via its editing domain.</text>
</comment>
<keyword evidence="14" id="KW-1185">Reference proteome</keyword>
<evidence type="ECO:0000256" key="3">
    <source>
        <dbReference type="ARBA" id="ARBA00022598"/>
    </source>
</evidence>
<dbReference type="PROSITE" id="PS50860">
    <property type="entry name" value="AA_TRNA_LIGASE_II_ALA"/>
    <property type="match status" value="1"/>
</dbReference>
<feature type="binding site" evidence="11">
    <location>
        <position position="576"/>
    </location>
    <ligand>
        <name>Zn(2+)</name>
        <dbReference type="ChEBI" id="CHEBI:29105"/>
    </ligand>
</feature>
<keyword evidence="11" id="KW-0862">Zinc</keyword>
<dbReference type="InterPro" id="IPR009000">
    <property type="entry name" value="Transl_B-barrel_sf"/>
</dbReference>
<dbReference type="RefSeq" id="WP_281748224.1">
    <property type="nucleotide sequence ID" value="NZ_AP026933.1"/>
</dbReference>
<evidence type="ECO:0000256" key="11">
    <source>
        <dbReference type="HAMAP-Rule" id="MF_00036"/>
    </source>
</evidence>
<accession>A0ABM8BX50</accession>
<dbReference type="InterPro" id="IPR045864">
    <property type="entry name" value="aa-tRNA-synth_II/BPL/LPL"/>
</dbReference>
<dbReference type="Gene3D" id="3.30.980.10">
    <property type="entry name" value="Threonyl-trna Synthetase, Chain A, domain 2"/>
    <property type="match status" value="1"/>
</dbReference>
<feature type="domain" description="Alanyl-transfer RNA synthetases family profile" evidence="12">
    <location>
        <begin position="5"/>
        <end position="717"/>
    </location>
</feature>
<comment type="catalytic activity">
    <reaction evidence="10 11">
        <text>tRNA(Ala) + L-alanine + ATP = L-alanyl-tRNA(Ala) + AMP + diphosphate</text>
        <dbReference type="Rhea" id="RHEA:12540"/>
        <dbReference type="Rhea" id="RHEA-COMP:9657"/>
        <dbReference type="Rhea" id="RHEA-COMP:9923"/>
        <dbReference type="ChEBI" id="CHEBI:30616"/>
        <dbReference type="ChEBI" id="CHEBI:33019"/>
        <dbReference type="ChEBI" id="CHEBI:57972"/>
        <dbReference type="ChEBI" id="CHEBI:78442"/>
        <dbReference type="ChEBI" id="CHEBI:78497"/>
        <dbReference type="ChEBI" id="CHEBI:456215"/>
        <dbReference type="EC" id="6.1.1.7"/>
    </reaction>
</comment>
<keyword evidence="8 11" id="KW-0030">Aminoacyl-tRNA synthetase</keyword>
<dbReference type="Pfam" id="PF02272">
    <property type="entry name" value="DHHA1"/>
    <property type="match status" value="1"/>
</dbReference>
<dbReference type="InterPro" id="IPR018164">
    <property type="entry name" value="Ala-tRNA-synth_IIc_N"/>
</dbReference>
<evidence type="ECO:0000313" key="14">
    <source>
        <dbReference type="Proteomes" id="UP001163387"/>
    </source>
</evidence>
<sequence length="908" mass="105459">MLIKWTTDKVRTTWLNFFKSYDHHILESASLVPNDDPSLLWINSGVATLKPYFDGRQTPIAKRLANSQKAIRTNDIENIGITARHQTFFEMLGNFSIGDYFKKEAIIWGWEFLTSKKWLNLDANLLYVTVFNEDKETYNLWLNIIKLPKERIIKGTRSTNFWDMGQGPCGPNTEIYYDRGIKYDPKNIGIKLLKDDIENDRYIEIWNIVFSQFNNDGKNNYTDLPRKNIDTGAGLERLVAILQDVPTNFDTDLFQNIIHECEKLTNFRYDINNYFTQEIKQKTINTAFKIIADHIRCLVFAISDGVFPSNKDRGYVLRRLIRRAVVYGQKLNINEPFLFKLVSIIIKVMGQHYQELHEKVDLVTNIIKSEELKFWTTLITGKQLLLQVISDNKKVDATAAFKLFDTYGYPIELTLEIANEENATVDLKGFQKLLDNSKDNTRKVRINHQALTIQSSLLTNLKVPSTFVGYDKEQINTNIVFMFKSEHEVKFLKNEKGYLILNETPFYAEKGGQASDDGIITGENGTASVIDVQQGPQKQHIHQVEVKGELTQTEIVEAQINSSHRFYTRKNHSGTHLLHAALRKLLGLHVMQSGSFNNYQYLRLDFSHYQMLTLKQIISIEQQVSKWIKGKYPCEIIYCTYEEAIKIGALAFFGEKYEEKVRVIKFGNFSIELCGGTHCYNSQEVEQLLITNVESKGSGSYRIHALTSLKTINEYLTQQIMMIKEQSNSLFIQYQKNKDNCMQEEEIEKIYDTINNLKVVAADWRKGKMLLLELHGLFKKWQINFEELNRQKIVKKYLTLVPKNENNYKLLIANFENLDIKTLREIIEHYRNQYQNIIIIFINKINNQEYLVLVASSKELHNNKQYQSNNILQKILKTYNGKGGGSPILAQGKIDKFITEKEINKIIY</sequence>
<dbReference type="Gene3D" id="3.10.310.40">
    <property type="match status" value="1"/>
</dbReference>
<evidence type="ECO:0000256" key="7">
    <source>
        <dbReference type="ARBA" id="ARBA00022917"/>
    </source>
</evidence>
<keyword evidence="11" id="KW-0963">Cytoplasm</keyword>
<evidence type="ECO:0000256" key="5">
    <source>
        <dbReference type="ARBA" id="ARBA00022840"/>
    </source>
</evidence>
<dbReference type="InterPro" id="IPR050058">
    <property type="entry name" value="Ala-tRNA_ligase"/>
</dbReference>
<evidence type="ECO:0000259" key="12">
    <source>
        <dbReference type="PROSITE" id="PS50860"/>
    </source>
</evidence>
<dbReference type="SUPFAM" id="SSF55681">
    <property type="entry name" value="Class II aaRS and biotin synthetases"/>
    <property type="match status" value="1"/>
</dbReference>
<evidence type="ECO:0000256" key="4">
    <source>
        <dbReference type="ARBA" id="ARBA00022741"/>
    </source>
</evidence>
<dbReference type="PANTHER" id="PTHR11777">
    <property type="entry name" value="ALANYL-TRNA SYNTHETASE"/>
    <property type="match status" value="1"/>
</dbReference>
<evidence type="ECO:0000256" key="8">
    <source>
        <dbReference type="ARBA" id="ARBA00023146"/>
    </source>
</evidence>
<gene>
    <name evidence="11 13" type="primary">alaS</name>
    <name evidence="13" type="ORF">SHM_20960</name>
</gene>
<protein>
    <recommendedName>
        <fullName evidence="11">Alanine--tRNA ligase</fullName>
        <ecNumber evidence="11">6.1.1.7</ecNumber>
    </recommendedName>
    <alternativeName>
        <fullName evidence="11">Alanyl-tRNA synthetase</fullName>
        <shortName evidence="11">AlaRS</shortName>
    </alternativeName>
</protein>
<dbReference type="SUPFAM" id="SSF101353">
    <property type="entry name" value="Putative anticodon-binding domain of alanyl-tRNA synthetase (AlaRS)"/>
    <property type="match status" value="1"/>
</dbReference>
<dbReference type="InterPro" id="IPR002318">
    <property type="entry name" value="Ala-tRNA-lgiase_IIc"/>
</dbReference>
<dbReference type="Pfam" id="PF01411">
    <property type="entry name" value="tRNA-synt_2c"/>
    <property type="match status" value="1"/>
</dbReference>
<feature type="binding site" evidence="11">
    <location>
        <position position="572"/>
    </location>
    <ligand>
        <name>Zn(2+)</name>
        <dbReference type="ChEBI" id="CHEBI:29105"/>
    </ligand>
</feature>
<feature type="binding site" evidence="11">
    <location>
        <position position="678"/>
    </location>
    <ligand>
        <name>Zn(2+)</name>
        <dbReference type="ChEBI" id="CHEBI:29105"/>
    </ligand>
</feature>
<dbReference type="Gene3D" id="3.30.54.20">
    <property type="match status" value="1"/>
</dbReference>
<dbReference type="EC" id="6.1.1.7" evidence="11"/>
<dbReference type="Pfam" id="PF07973">
    <property type="entry name" value="tRNA_SAD"/>
    <property type="match status" value="1"/>
</dbReference>
<keyword evidence="4 11" id="KW-0547">Nucleotide-binding</keyword>
<evidence type="ECO:0000313" key="13">
    <source>
        <dbReference type="EMBL" id="BDT04450.1"/>
    </source>
</evidence>
<comment type="subcellular location">
    <subcellularLocation>
        <location evidence="11">Cytoplasm</location>
    </subcellularLocation>
</comment>
<comment type="domain">
    <text evidence="11">Consists of three domains; the N-terminal catalytic domain, the editing domain and the C-terminal C-Ala domain. The editing domain removes incorrectly charged amino acids, while the C-Ala domain, along with tRNA(Ala), serves as a bridge to cooperatively bring together the editing and aminoacylation centers thus stimulating deacylation of misacylated tRNAs.</text>
</comment>
<proteinExistence type="inferred from homology"/>
<dbReference type="SMART" id="SM00863">
    <property type="entry name" value="tRNA_SAD"/>
    <property type="match status" value="1"/>
</dbReference>
<dbReference type="HAMAP" id="MF_00036_B">
    <property type="entry name" value="Ala_tRNA_synth_B"/>
    <property type="match status" value="1"/>
</dbReference>
<keyword evidence="2 11" id="KW-0820">tRNA-binding</keyword>
<name>A0ABM8BX50_9MOLU</name>